<feature type="compositionally biased region" description="Basic and acidic residues" evidence="1">
    <location>
        <begin position="47"/>
        <end position="57"/>
    </location>
</feature>
<dbReference type="Proteomes" id="UP001187192">
    <property type="component" value="Unassembled WGS sequence"/>
</dbReference>
<protein>
    <submittedName>
        <fullName evidence="2">Uncharacterized protein</fullName>
    </submittedName>
</protein>
<reference evidence="2" key="1">
    <citation type="submission" date="2023-07" db="EMBL/GenBank/DDBJ databases">
        <title>draft genome sequence of fig (Ficus carica).</title>
        <authorList>
            <person name="Takahashi T."/>
            <person name="Nishimura K."/>
        </authorList>
    </citation>
    <scope>NUCLEOTIDE SEQUENCE</scope>
</reference>
<keyword evidence="3" id="KW-1185">Reference proteome</keyword>
<organism evidence="2 3">
    <name type="scientific">Ficus carica</name>
    <name type="common">Common fig</name>
    <dbReference type="NCBI Taxonomy" id="3494"/>
    <lineage>
        <taxon>Eukaryota</taxon>
        <taxon>Viridiplantae</taxon>
        <taxon>Streptophyta</taxon>
        <taxon>Embryophyta</taxon>
        <taxon>Tracheophyta</taxon>
        <taxon>Spermatophyta</taxon>
        <taxon>Magnoliopsida</taxon>
        <taxon>eudicotyledons</taxon>
        <taxon>Gunneridae</taxon>
        <taxon>Pentapetalae</taxon>
        <taxon>rosids</taxon>
        <taxon>fabids</taxon>
        <taxon>Rosales</taxon>
        <taxon>Moraceae</taxon>
        <taxon>Ficeae</taxon>
        <taxon>Ficus</taxon>
    </lineage>
</organism>
<accession>A0AA88DSD2</accession>
<dbReference type="EMBL" id="BTGU01000097">
    <property type="protein sequence ID" value="GMN60286.1"/>
    <property type="molecule type" value="Genomic_DNA"/>
</dbReference>
<comment type="caution">
    <text evidence="2">The sequence shown here is derived from an EMBL/GenBank/DDBJ whole genome shotgun (WGS) entry which is preliminary data.</text>
</comment>
<feature type="compositionally biased region" description="Polar residues" evidence="1">
    <location>
        <begin position="79"/>
        <end position="89"/>
    </location>
</feature>
<evidence type="ECO:0000256" key="1">
    <source>
        <dbReference type="SAM" id="MobiDB-lite"/>
    </source>
</evidence>
<name>A0AA88DSD2_FICCA</name>
<feature type="region of interest" description="Disordered" evidence="1">
    <location>
        <begin position="47"/>
        <end position="108"/>
    </location>
</feature>
<evidence type="ECO:0000313" key="3">
    <source>
        <dbReference type="Proteomes" id="UP001187192"/>
    </source>
</evidence>
<evidence type="ECO:0000313" key="2">
    <source>
        <dbReference type="EMBL" id="GMN60286.1"/>
    </source>
</evidence>
<dbReference type="AlphaFoldDB" id="A0AA88DSD2"/>
<sequence>MMKMFRSYLEIVINSGTYPPAIIAKCVSRAIRSGYWVGQDKEQQTKFFKAKKEEKAQAKQSQARPNQIPLQKGEGGPFGQNSNNKQSDNNYHERRGNLGRLRNHKNYS</sequence>
<gene>
    <name evidence="2" type="ORF">TIFTF001_029381</name>
</gene>
<proteinExistence type="predicted"/>